<dbReference type="Gene3D" id="3.40.309.10">
    <property type="entry name" value="Aldehyde Dehydrogenase, Chain A, domain 2"/>
    <property type="match status" value="1"/>
</dbReference>
<feature type="domain" description="Aldehyde dehydrogenase" evidence="5">
    <location>
        <begin position="62"/>
        <end position="512"/>
    </location>
</feature>
<dbReference type="PANTHER" id="PTHR11699">
    <property type="entry name" value="ALDEHYDE DEHYDROGENASE-RELATED"/>
    <property type="match status" value="1"/>
</dbReference>
<dbReference type="InterPro" id="IPR029510">
    <property type="entry name" value="Ald_DH_CS_GLU"/>
</dbReference>
<name>A0A417XUN7_9ACTN</name>
<dbReference type="SUPFAM" id="SSF53720">
    <property type="entry name" value="ALDH-like"/>
    <property type="match status" value="1"/>
</dbReference>
<reference evidence="6 7" key="1">
    <citation type="submission" date="2018-09" db="EMBL/GenBank/DDBJ databases">
        <title>Genome sequencing of Nocardioides immobilis CCTCC AB 2017083 for comparison to Nocardioides silvaticus.</title>
        <authorList>
            <person name="Li C."/>
            <person name="Wang G."/>
        </authorList>
    </citation>
    <scope>NUCLEOTIDE SEQUENCE [LARGE SCALE GENOMIC DNA]</scope>
    <source>
        <strain evidence="6 7">CCTCC AB 2017083</strain>
    </source>
</reference>
<evidence type="ECO:0000256" key="1">
    <source>
        <dbReference type="ARBA" id="ARBA00009986"/>
    </source>
</evidence>
<dbReference type="InterPro" id="IPR015590">
    <property type="entry name" value="Aldehyde_DH_dom"/>
</dbReference>
<dbReference type="FunFam" id="3.40.605.10:FF:000007">
    <property type="entry name" value="NAD/NADP-dependent betaine aldehyde dehydrogenase"/>
    <property type="match status" value="1"/>
</dbReference>
<evidence type="ECO:0000256" key="4">
    <source>
        <dbReference type="RuleBase" id="RU003345"/>
    </source>
</evidence>
<evidence type="ECO:0000313" key="6">
    <source>
        <dbReference type="EMBL" id="RHW23981.1"/>
    </source>
</evidence>
<evidence type="ECO:0000259" key="5">
    <source>
        <dbReference type="Pfam" id="PF00171"/>
    </source>
</evidence>
<dbReference type="Pfam" id="PF00171">
    <property type="entry name" value="Aldedh"/>
    <property type="match status" value="1"/>
</dbReference>
<dbReference type="InterPro" id="IPR016161">
    <property type="entry name" value="Ald_DH/histidinol_DH"/>
</dbReference>
<organism evidence="6 7">
    <name type="scientific">Nocardioides immobilis</name>
    <dbReference type="NCBI Taxonomy" id="2049295"/>
    <lineage>
        <taxon>Bacteria</taxon>
        <taxon>Bacillati</taxon>
        <taxon>Actinomycetota</taxon>
        <taxon>Actinomycetes</taxon>
        <taxon>Propionibacteriales</taxon>
        <taxon>Nocardioidaceae</taxon>
        <taxon>Nocardioides</taxon>
    </lineage>
</organism>
<dbReference type="Proteomes" id="UP000283644">
    <property type="component" value="Unassembled WGS sequence"/>
</dbReference>
<keyword evidence="7" id="KW-1185">Reference proteome</keyword>
<dbReference type="GO" id="GO:0016620">
    <property type="term" value="F:oxidoreductase activity, acting on the aldehyde or oxo group of donors, NAD or NADP as acceptor"/>
    <property type="evidence" value="ECO:0007669"/>
    <property type="project" value="InterPro"/>
</dbReference>
<gene>
    <name evidence="6" type="ORF">D0Z08_26675</name>
</gene>
<evidence type="ECO:0000313" key="7">
    <source>
        <dbReference type="Proteomes" id="UP000283644"/>
    </source>
</evidence>
<dbReference type="OrthoDB" id="6882680at2"/>
<evidence type="ECO:0000256" key="2">
    <source>
        <dbReference type="ARBA" id="ARBA00023002"/>
    </source>
</evidence>
<dbReference type="InterPro" id="IPR016163">
    <property type="entry name" value="Ald_DH_C"/>
</dbReference>
<dbReference type="EMBL" id="QXGH01000037">
    <property type="protein sequence ID" value="RHW23981.1"/>
    <property type="molecule type" value="Genomic_DNA"/>
</dbReference>
<feature type="active site" evidence="3">
    <location>
        <position position="287"/>
    </location>
</feature>
<dbReference type="InterPro" id="IPR016162">
    <property type="entry name" value="Ald_DH_N"/>
</dbReference>
<protein>
    <submittedName>
        <fullName evidence="6">Aldehyde dehydrogenase</fullName>
    </submittedName>
</protein>
<proteinExistence type="inferred from homology"/>
<accession>A0A417XUN7</accession>
<comment type="similarity">
    <text evidence="1 4">Belongs to the aldehyde dehydrogenase family.</text>
</comment>
<sequence length="518" mass="54194">MNELTIYTYFWIVVNLPGAAVSRPTPAVDLARHENAAKLLPVPRLVIGGEDLLAGSGGVHVHVNPATGLAQADVPLGGALEVDQAVAAARSAYETTWGPMKPADRRRLLTRFADLLATRRDDFATIATLEMGLCASMSAQIDAAIEWTHYYAGWADKIEGIVASGFSPADELAYTLAEPYGVVGHIITWNAPLLSLGMKVPPSLAAGNTVVIKPAEFTPFTALLFAELAREAGLPDGVVNVVQGDGSAGEALVRHPGVGKVSFTGGPGTAKRIMATAAESLKPVLFELGGKSPNLLFADADLDASVPYSAAFAMSCVGQGCALPTRLLVEESIYDQVVESVVATIEALPVGDPMDPASYFGPLVNAAARERVVGMIDAAVAGGAGELRTGGSAMDTAGFFVEPTVFADVDNDNDLAQQEVFGPVLAITRFRDEEHAVELANDTAYGLSAYVQTRDVRRVNRLVPRLRAGTVFVNQGPNPITQPGRPFGGIGLSGFGREGGKAGLDEFLMIKGVGVGRG</sequence>
<dbReference type="AlphaFoldDB" id="A0A417XUN7"/>
<keyword evidence="2 4" id="KW-0560">Oxidoreductase</keyword>
<dbReference type="PROSITE" id="PS00687">
    <property type="entry name" value="ALDEHYDE_DEHYDR_GLU"/>
    <property type="match status" value="1"/>
</dbReference>
<evidence type="ECO:0000256" key="3">
    <source>
        <dbReference type="PROSITE-ProRule" id="PRU10007"/>
    </source>
</evidence>
<dbReference type="Gene3D" id="3.40.605.10">
    <property type="entry name" value="Aldehyde Dehydrogenase, Chain A, domain 1"/>
    <property type="match status" value="1"/>
</dbReference>
<comment type="caution">
    <text evidence="6">The sequence shown here is derived from an EMBL/GenBank/DDBJ whole genome shotgun (WGS) entry which is preliminary data.</text>
</comment>